<comment type="caution">
    <text evidence="2">The sequence shown here is derived from an EMBL/GenBank/DDBJ whole genome shotgun (WGS) entry which is preliminary data.</text>
</comment>
<evidence type="ECO:0000313" key="4">
    <source>
        <dbReference type="Proteomes" id="UP001642409"/>
    </source>
</evidence>
<evidence type="ECO:0000256" key="1">
    <source>
        <dbReference type="SAM" id="Phobius"/>
    </source>
</evidence>
<accession>A0AA86NDJ8</accession>
<organism evidence="2">
    <name type="scientific">Hexamita inflata</name>
    <dbReference type="NCBI Taxonomy" id="28002"/>
    <lineage>
        <taxon>Eukaryota</taxon>
        <taxon>Metamonada</taxon>
        <taxon>Diplomonadida</taxon>
        <taxon>Hexamitidae</taxon>
        <taxon>Hexamitinae</taxon>
        <taxon>Hexamita</taxon>
    </lineage>
</organism>
<keyword evidence="1" id="KW-0812">Transmembrane</keyword>
<dbReference type="Proteomes" id="UP001642409">
    <property type="component" value="Unassembled WGS sequence"/>
</dbReference>
<evidence type="ECO:0008006" key="5">
    <source>
        <dbReference type="Google" id="ProtNLM"/>
    </source>
</evidence>
<keyword evidence="4" id="KW-1185">Reference proteome</keyword>
<proteinExistence type="predicted"/>
<keyword evidence="1" id="KW-0472">Membrane</keyword>
<protein>
    <recommendedName>
        <fullName evidence="5">Transmembrane protein</fullName>
    </recommendedName>
</protein>
<reference evidence="2" key="1">
    <citation type="submission" date="2023-06" db="EMBL/GenBank/DDBJ databases">
        <authorList>
            <person name="Kurt Z."/>
        </authorList>
    </citation>
    <scope>NUCLEOTIDE SEQUENCE</scope>
</reference>
<reference evidence="3 4" key="2">
    <citation type="submission" date="2024-07" db="EMBL/GenBank/DDBJ databases">
        <authorList>
            <person name="Akdeniz Z."/>
        </authorList>
    </citation>
    <scope>NUCLEOTIDE SEQUENCE [LARGE SCALE GENOMIC DNA]</scope>
</reference>
<dbReference type="AlphaFoldDB" id="A0AA86NDJ8"/>
<evidence type="ECO:0000313" key="3">
    <source>
        <dbReference type="EMBL" id="CAL6071413.1"/>
    </source>
</evidence>
<evidence type="ECO:0000313" key="2">
    <source>
        <dbReference type="EMBL" id="CAI9917599.1"/>
    </source>
</evidence>
<dbReference type="EMBL" id="CAXDID020000290">
    <property type="protein sequence ID" value="CAL6071413.1"/>
    <property type="molecule type" value="Genomic_DNA"/>
</dbReference>
<gene>
    <name evidence="2" type="ORF">HINF_LOCUS5244</name>
    <name evidence="3" type="ORF">HINF_LOCUS55133</name>
</gene>
<keyword evidence="1" id="KW-1133">Transmembrane helix</keyword>
<sequence>MQYIENRTLEIFLNIKSTINGIPTSIKQLILNKIAVDTLSCIANDPPTDVFWGTHLYTIANPDALFVQVRDTLVNELQCNLTNAKTVKVDHYLIQQYNILRQQKTLTYSEFSKQIGIQFDQNDEYDNFRSNVLVSGETTSLIVLSFLDARGIIIYEISTYDFARLGCLTKQSLQIYKNNMCAQFKVDQRQECRQQIIYETDKNRINIFYTQNNQTSVIGTFDFQLKVNYSSDFDICFDCDSFSSEGSCSEKLQLLKDKVKLQKGIQVGFFYCNYFDNQKSYQIVAQYQNIWVPFAVSAGLLVLLGIVALTVIFTKEIL</sequence>
<dbReference type="EMBL" id="CATOUU010000134">
    <property type="protein sequence ID" value="CAI9917599.1"/>
    <property type="molecule type" value="Genomic_DNA"/>
</dbReference>
<name>A0AA86NDJ8_9EUKA</name>
<feature type="transmembrane region" description="Helical" evidence="1">
    <location>
        <begin position="290"/>
        <end position="313"/>
    </location>
</feature>